<evidence type="ECO:0000313" key="11">
    <source>
        <dbReference type="EMBL" id="TDV54901.1"/>
    </source>
</evidence>
<dbReference type="Gene3D" id="1.20.5.1930">
    <property type="match status" value="1"/>
</dbReference>
<dbReference type="Pfam" id="PF02518">
    <property type="entry name" value="HATPase_c"/>
    <property type="match status" value="1"/>
</dbReference>
<keyword evidence="12" id="KW-1185">Reference proteome</keyword>
<reference evidence="11 12" key="1">
    <citation type="submission" date="2019-03" db="EMBL/GenBank/DDBJ databases">
        <title>Genomic Encyclopedia of Archaeal and Bacterial Type Strains, Phase II (KMG-II): from individual species to whole genera.</title>
        <authorList>
            <person name="Goeker M."/>
        </authorList>
    </citation>
    <scope>NUCLEOTIDE SEQUENCE [LARGE SCALE GENOMIC DNA]</scope>
    <source>
        <strain evidence="11 12">DSM 45499</strain>
    </source>
</reference>
<gene>
    <name evidence="11" type="ORF">CLV71_103142</name>
</gene>
<dbReference type="InterPro" id="IPR011712">
    <property type="entry name" value="Sig_transdc_His_kin_sub3_dim/P"/>
</dbReference>
<sequence length="446" mass="48431">MFDAIGTPSLPAPWVTLTRMVTTEPDWTRWPRPRPTAAEQRTDRLVALVVLAGAMIVIVLVNSVGAFAFGAAPSLVEQLLWGAALSLPLAVRRRYPLAVVIVVSVAFIVAQWRQLGDNTTPSVALFLAVYTVGAWERNRVVARWSRAGVILVMCAWLGVAFYEAFRGPRPDFSDAAGPLDPFVAALMLNLVINIVYFVTAYLFGNMAWLSARRQAELEYRAAQLRRSQEQNTRGAIVAERLRIARDLHDVVAHHVSVMGVQAGAARRVLDKDPDLAREALRTVEETARSAIGELRGLLGVLRAEDAEPVETTHGASPGLEQLDELVTNARAAGLEVTHGVYGEPRPVPESVALSAYRVVQEALTNVVKHAGARNAEVRVRYLDNALEVEVTDDGRGPLGAGAGGFGLVGMRERVAVHGGELDAGPRRDIGYRVRANLPALDQRVES</sequence>
<feature type="transmembrane region" description="Helical" evidence="9">
    <location>
        <begin position="95"/>
        <end position="112"/>
    </location>
</feature>
<evidence type="ECO:0000259" key="10">
    <source>
        <dbReference type="SMART" id="SM00387"/>
    </source>
</evidence>
<name>A0A4V3FUE2_9PSEU</name>
<evidence type="ECO:0000256" key="9">
    <source>
        <dbReference type="SAM" id="Phobius"/>
    </source>
</evidence>
<keyword evidence="7" id="KW-0067">ATP-binding</keyword>
<dbReference type="GO" id="GO:0005524">
    <property type="term" value="F:ATP binding"/>
    <property type="evidence" value="ECO:0007669"/>
    <property type="project" value="UniProtKB-KW"/>
</dbReference>
<dbReference type="PANTHER" id="PTHR24421">
    <property type="entry name" value="NITRATE/NITRITE SENSOR PROTEIN NARX-RELATED"/>
    <property type="match status" value="1"/>
</dbReference>
<keyword evidence="5" id="KW-0547">Nucleotide-binding</keyword>
<dbReference type="Proteomes" id="UP000294927">
    <property type="component" value="Unassembled WGS sequence"/>
</dbReference>
<keyword evidence="4" id="KW-0808">Transferase</keyword>
<evidence type="ECO:0000256" key="8">
    <source>
        <dbReference type="ARBA" id="ARBA00023012"/>
    </source>
</evidence>
<dbReference type="SUPFAM" id="SSF55874">
    <property type="entry name" value="ATPase domain of HSP90 chaperone/DNA topoisomerase II/histidine kinase"/>
    <property type="match status" value="1"/>
</dbReference>
<dbReference type="SMART" id="SM00387">
    <property type="entry name" value="HATPase_c"/>
    <property type="match status" value="1"/>
</dbReference>
<evidence type="ECO:0000256" key="4">
    <source>
        <dbReference type="ARBA" id="ARBA00022679"/>
    </source>
</evidence>
<dbReference type="CDD" id="cd16917">
    <property type="entry name" value="HATPase_UhpB-NarQ-NarX-like"/>
    <property type="match status" value="1"/>
</dbReference>
<keyword evidence="9" id="KW-0472">Membrane</keyword>
<feature type="domain" description="Histidine kinase/HSP90-like ATPase" evidence="10">
    <location>
        <begin position="350"/>
        <end position="441"/>
    </location>
</feature>
<feature type="transmembrane region" description="Helical" evidence="9">
    <location>
        <begin position="147"/>
        <end position="165"/>
    </location>
</feature>
<keyword evidence="6 11" id="KW-0418">Kinase</keyword>
<evidence type="ECO:0000256" key="5">
    <source>
        <dbReference type="ARBA" id="ARBA00022741"/>
    </source>
</evidence>
<comment type="catalytic activity">
    <reaction evidence="1">
        <text>ATP + protein L-histidine = ADP + protein N-phospho-L-histidine.</text>
        <dbReference type="EC" id="2.7.13.3"/>
    </reaction>
</comment>
<organism evidence="11 12">
    <name type="scientific">Actinophytocola oryzae</name>
    <dbReference type="NCBI Taxonomy" id="502181"/>
    <lineage>
        <taxon>Bacteria</taxon>
        <taxon>Bacillati</taxon>
        <taxon>Actinomycetota</taxon>
        <taxon>Actinomycetes</taxon>
        <taxon>Pseudonocardiales</taxon>
        <taxon>Pseudonocardiaceae</taxon>
    </lineage>
</organism>
<accession>A0A4V3FUE2</accession>
<dbReference type="InterPro" id="IPR055558">
    <property type="entry name" value="DUF7134"/>
</dbReference>
<dbReference type="Pfam" id="PF23539">
    <property type="entry name" value="DUF7134"/>
    <property type="match status" value="1"/>
</dbReference>
<evidence type="ECO:0000313" key="12">
    <source>
        <dbReference type="Proteomes" id="UP000294927"/>
    </source>
</evidence>
<keyword evidence="9" id="KW-1133">Transmembrane helix</keyword>
<feature type="transmembrane region" description="Helical" evidence="9">
    <location>
        <begin position="185"/>
        <end position="204"/>
    </location>
</feature>
<dbReference type="Pfam" id="PF07730">
    <property type="entry name" value="HisKA_3"/>
    <property type="match status" value="1"/>
</dbReference>
<dbReference type="EC" id="2.7.13.3" evidence="2"/>
<dbReference type="InterPro" id="IPR036890">
    <property type="entry name" value="HATPase_C_sf"/>
</dbReference>
<keyword evidence="9" id="KW-0812">Transmembrane</keyword>
<evidence type="ECO:0000256" key="2">
    <source>
        <dbReference type="ARBA" id="ARBA00012438"/>
    </source>
</evidence>
<dbReference type="GO" id="GO:0016020">
    <property type="term" value="C:membrane"/>
    <property type="evidence" value="ECO:0007669"/>
    <property type="project" value="InterPro"/>
</dbReference>
<dbReference type="PANTHER" id="PTHR24421:SF10">
    <property type="entry name" value="NITRATE_NITRITE SENSOR PROTEIN NARQ"/>
    <property type="match status" value="1"/>
</dbReference>
<evidence type="ECO:0000256" key="1">
    <source>
        <dbReference type="ARBA" id="ARBA00000085"/>
    </source>
</evidence>
<dbReference type="EMBL" id="SOCP01000003">
    <property type="protein sequence ID" value="TDV54901.1"/>
    <property type="molecule type" value="Genomic_DNA"/>
</dbReference>
<dbReference type="GO" id="GO:0046983">
    <property type="term" value="F:protein dimerization activity"/>
    <property type="evidence" value="ECO:0007669"/>
    <property type="project" value="InterPro"/>
</dbReference>
<feature type="transmembrane region" description="Helical" evidence="9">
    <location>
        <begin position="45"/>
        <end position="75"/>
    </location>
</feature>
<dbReference type="AlphaFoldDB" id="A0A4V3FUE2"/>
<dbReference type="InterPro" id="IPR003594">
    <property type="entry name" value="HATPase_dom"/>
</dbReference>
<dbReference type="Gene3D" id="3.30.565.10">
    <property type="entry name" value="Histidine kinase-like ATPase, C-terminal domain"/>
    <property type="match status" value="1"/>
</dbReference>
<keyword evidence="3" id="KW-0597">Phosphoprotein</keyword>
<evidence type="ECO:0000256" key="6">
    <source>
        <dbReference type="ARBA" id="ARBA00022777"/>
    </source>
</evidence>
<keyword evidence="8" id="KW-0902">Two-component regulatory system</keyword>
<protein>
    <recommendedName>
        <fullName evidence="2">histidine kinase</fullName>
        <ecNumber evidence="2">2.7.13.3</ecNumber>
    </recommendedName>
</protein>
<proteinExistence type="predicted"/>
<evidence type="ECO:0000256" key="3">
    <source>
        <dbReference type="ARBA" id="ARBA00022553"/>
    </source>
</evidence>
<dbReference type="GO" id="GO:0000155">
    <property type="term" value="F:phosphorelay sensor kinase activity"/>
    <property type="evidence" value="ECO:0007669"/>
    <property type="project" value="InterPro"/>
</dbReference>
<dbReference type="InterPro" id="IPR050482">
    <property type="entry name" value="Sensor_HK_TwoCompSys"/>
</dbReference>
<evidence type="ECO:0000256" key="7">
    <source>
        <dbReference type="ARBA" id="ARBA00022840"/>
    </source>
</evidence>
<comment type="caution">
    <text evidence="11">The sequence shown here is derived from an EMBL/GenBank/DDBJ whole genome shotgun (WGS) entry which is preliminary data.</text>
</comment>